<organism evidence="1 2">
    <name type="scientific">Arthrobacter psychrochitiniphilus</name>
    <dbReference type="NCBI Taxonomy" id="291045"/>
    <lineage>
        <taxon>Bacteria</taxon>
        <taxon>Bacillati</taxon>
        <taxon>Actinomycetota</taxon>
        <taxon>Actinomycetes</taxon>
        <taxon>Micrococcales</taxon>
        <taxon>Micrococcaceae</taxon>
        <taxon>Arthrobacter</taxon>
    </lineage>
</organism>
<name>A0A2V3DWE6_9MICC</name>
<dbReference type="Gene3D" id="3.40.960.10">
    <property type="entry name" value="VSR Endonuclease"/>
    <property type="match status" value="1"/>
</dbReference>
<gene>
    <name evidence="1" type="ORF">CVS29_11960</name>
</gene>
<comment type="caution">
    <text evidence="1">The sequence shown here is derived from an EMBL/GenBank/DDBJ whole genome shotgun (WGS) entry which is preliminary data.</text>
</comment>
<sequence>MEQNKLERRLVQAWPAFYQVATSAQLAEAGFGERVLATALDRRLVFRLRKGAYVRAAHWAALKPWDKDKLRILAHIMTVRGEPVYSYFTAARLHGLFIWNSDARIHVTGASASSGTSGARDVVQHHEAVPVTDSHSLLLRTGMSVTVTTLERTVVDCARAGGFAEAVIIGDHALSKGARMAVMLALVDSMPGRRGVRKARRVLRSLDGLSESPGESRTRLIIAGMAIDQPVLQKELLAGGRIYRPDFLWERQKLIVEFDGDIKYFAYERTDKVILEERKREKRLMELGWRFVRLEWKDLANQQEMKRRILAMYNAPFLAAVA</sequence>
<evidence type="ECO:0000313" key="1">
    <source>
        <dbReference type="EMBL" id="PXA64908.1"/>
    </source>
</evidence>
<evidence type="ECO:0008006" key="3">
    <source>
        <dbReference type="Google" id="ProtNLM"/>
    </source>
</evidence>
<dbReference type="EMBL" id="QHLZ01000007">
    <property type="protein sequence ID" value="PXA64908.1"/>
    <property type="molecule type" value="Genomic_DNA"/>
</dbReference>
<dbReference type="OrthoDB" id="5517693at2"/>
<protein>
    <recommendedName>
        <fullName evidence="3">DUF559 domain-containing protein</fullName>
    </recommendedName>
</protein>
<dbReference type="Proteomes" id="UP000246303">
    <property type="component" value="Unassembled WGS sequence"/>
</dbReference>
<accession>A0A2V3DWE6</accession>
<reference evidence="1 2" key="1">
    <citation type="submission" date="2018-05" db="EMBL/GenBank/DDBJ databases">
        <title>Genetic diversity of glacier-inhabiting Cryobacterium bacteria in China and description of Cryobacterium mengkeensis sp. nov. and Arthrobacter glacialis sp. nov.</title>
        <authorList>
            <person name="Liu Q."/>
            <person name="Xin Y.-H."/>
        </authorList>
    </citation>
    <scope>NUCLEOTIDE SEQUENCE [LARGE SCALE GENOMIC DNA]</scope>
    <source>
        <strain evidence="1 2">GP3</strain>
    </source>
</reference>
<evidence type="ECO:0000313" key="2">
    <source>
        <dbReference type="Proteomes" id="UP000246303"/>
    </source>
</evidence>
<dbReference type="RefSeq" id="WP_110106573.1">
    <property type="nucleotide sequence ID" value="NZ_JACBZZ010000001.1"/>
</dbReference>
<proteinExistence type="predicted"/>
<dbReference type="AlphaFoldDB" id="A0A2V3DWE6"/>
<keyword evidence="2" id="KW-1185">Reference proteome</keyword>